<comment type="caution">
    <text evidence="1">The sequence shown here is derived from an EMBL/GenBank/DDBJ whole genome shotgun (WGS) entry which is preliminary data.</text>
</comment>
<dbReference type="Proteomes" id="UP000317881">
    <property type="component" value="Unassembled WGS sequence"/>
</dbReference>
<protein>
    <submittedName>
        <fullName evidence="1">Uncharacterized protein</fullName>
    </submittedName>
</protein>
<keyword evidence="2" id="KW-1185">Reference proteome</keyword>
<gene>
    <name evidence="1" type="ORF">SSP24_39880</name>
</gene>
<evidence type="ECO:0000313" key="2">
    <source>
        <dbReference type="Proteomes" id="UP000317881"/>
    </source>
</evidence>
<proteinExistence type="predicted"/>
<reference evidence="1 2" key="1">
    <citation type="submission" date="2019-06" db="EMBL/GenBank/DDBJ databases">
        <title>Whole genome shotgun sequence of Streptomyces spinoverrucosus NBRC 14228.</title>
        <authorList>
            <person name="Hosoyama A."/>
            <person name="Uohara A."/>
            <person name="Ohji S."/>
            <person name="Ichikawa N."/>
        </authorList>
    </citation>
    <scope>NUCLEOTIDE SEQUENCE [LARGE SCALE GENOMIC DNA]</scope>
    <source>
        <strain evidence="1 2">NBRC 14228</strain>
    </source>
</reference>
<organism evidence="1 2">
    <name type="scientific">Streptomyces spinoverrucosus</name>
    <dbReference type="NCBI Taxonomy" id="284043"/>
    <lineage>
        <taxon>Bacteria</taxon>
        <taxon>Bacillati</taxon>
        <taxon>Actinomycetota</taxon>
        <taxon>Actinomycetes</taxon>
        <taxon>Kitasatosporales</taxon>
        <taxon>Streptomycetaceae</taxon>
        <taxon>Streptomyces</taxon>
    </lineage>
</organism>
<sequence>MRTVRGLHGCTGGGMGLRGHAAEGKCPGCGRDIGVLYGVSHIPRQIVDGHTLAWH</sequence>
<name>A0A4Y3VIH4_9ACTN</name>
<dbReference type="EMBL" id="BJND01000026">
    <property type="protein sequence ID" value="GEC06333.1"/>
    <property type="molecule type" value="Genomic_DNA"/>
</dbReference>
<evidence type="ECO:0000313" key="1">
    <source>
        <dbReference type="EMBL" id="GEC06333.1"/>
    </source>
</evidence>
<dbReference type="AlphaFoldDB" id="A0A4Y3VIH4"/>
<accession>A0A4Y3VIH4</accession>